<keyword evidence="2" id="KW-0479">Metal-binding</keyword>
<evidence type="ECO:0000256" key="1">
    <source>
        <dbReference type="ARBA" id="ARBA00008056"/>
    </source>
</evidence>
<dbReference type="Pfam" id="PF03171">
    <property type="entry name" value="2OG-FeII_Oxy"/>
    <property type="match status" value="1"/>
</dbReference>
<proteinExistence type="inferred from homology"/>
<dbReference type="PANTHER" id="PTHR47990">
    <property type="entry name" value="2-OXOGLUTARATE (2OG) AND FE(II)-DEPENDENT OXYGENASE SUPERFAMILY PROTEIN-RELATED"/>
    <property type="match status" value="1"/>
</dbReference>
<dbReference type="PROSITE" id="PS51471">
    <property type="entry name" value="FE2OG_OXY"/>
    <property type="match status" value="1"/>
</dbReference>
<keyword evidence="2" id="KW-0560">Oxidoreductase</keyword>
<organism evidence="4 5">
    <name type="scientific">Microdochium trichocladiopsis</name>
    <dbReference type="NCBI Taxonomy" id="1682393"/>
    <lineage>
        <taxon>Eukaryota</taxon>
        <taxon>Fungi</taxon>
        <taxon>Dikarya</taxon>
        <taxon>Ascomycota</taxon>
        <taxon>Pezizomycotina</taxon>
        <taxon>Sordariomycetes</taxon>
        <taxon>Xylariomycetidae</taxon>
        <taxon>Xylariales</taxon>
        <taxon>Microdochiaceae</taxon>
        <taxon>Microdochium</taxon>
    </lineage>
</organism>
<dbReference type="SUPFAM" id="SSF51197">
    <property type="entry name" value="Clavaminate synthase-like"/>
    <property type="match status" value="1"/>
</dbReference>
<dbReference type="GO" id="GO:0016491">
    <property type="term" value="F:oxidoreductase activity"/>
    <property type="evidence" value="ECO:0007669"/>
    <property type="project" value="UniProtKB-KW"/>
</dbReference>
<dbReference type="Pfam" id="PF14226">
    <property type="entry name" value="DIOX_N"/>
    <property type="match status" value="1"/>
</dbReference>
<keyword evidence="5" id="KW-1185">Reference proteome</keyword>
<dbReference type="Proteomes" id="UP000756346">
    <property type="component" value="Unassembled WGS sequence"/>
</dbReference>
<protein>
    <submittedName>
        <fullName evidence="4">2OG-Fe(II) oxygenase family oxidoreductase</fullName>
    </submittedName>
</protein>
<dbReference type="InterPro" id="IPR044861">
    <property type="entry name" value="IPNS-like_FE2OG_OXY"/>
</dbReference>
<dbReference type="EMBL" id="JAGTJQ010000001">
    <property type="protein sequence ID" value="KAH7041156.1"/>
    <property type="molecule type" value="Genomic_DNA"/>
</dbReference>
<feature type="domain" description="Fe2OG dioxygenase" evidence="3">
    <location>
        <begin position="178"/>
        <end position="283"/>
    </location>
</feature>
<dbReference type="InterPro" id="IPR050231">
    <property type="entry name" value="Iron_ascorbate_oxido_reductase"/>
</dbReference>
<dbReference type="InterPro" id="IPR005123">
    <property type="entry name" value="Oxoglu/Fe-dep_dioxygenase_dom"/>
</dbReference>
<dbReference type="RefSeq" id="XP_046019211.1">
    <property type="nucleotide sequence ID" value="XM_046149245.1"/>
</dbReference>
<dbReference type="OrthoDB" id="288590at2759"/>
<dbReference type="Gene3D" id="2.60.120.330">
    <property type="entry name" value="B-lactam Antibiotic, Isopenicillin N Synthase, Chain"/>
    <property type="match status" value="1"/>
</dbReference>
<evidence type="ECO:0000256" key="2">
    <source>
        <dbReference type="RuleBase" id="RU003682"/>
    </source>
</evidence>
<name>A0A9P9BUN5_9PEZI</name>
<dbReference type="InterPro" id="IPR026992">
    <property type="entry name" value="DIOX_N"/>
</dbReference>
<evidence type="ECO:0000259" key="3">
    <source>
        <dbReference type="PROSITE" id="PS51471"/>
    </source>
</evidence>
<sequence>MAVGLAESPSRGLAPMPTLNAAKLLSRDADESQRLLQACKVYGFFYLNLETPPTGFMVKAWRDVLSFMDDYFDLPDATKMLDAHDSDITGYEPCGTSTGAKPGHVDHYESLKVSLEQCLSGVEANLPAAIAKNKELFTSFVQGAHELTLSMLSCLALAMGLPPGVNKIEAAHDTSRASTSTMSMFRYPAQTEEEARNAGGHNQHTDIGTLTFLLCQQPGLQVLSPQLNKWLDVEPRPGHAIINVGDSLRYLSDQQLFSAVHCVLPHEGRQLQHRHSIAFFLRPADDAEYTDSRGAKITAREWHNLKFDHFRASHAEQANNVILTGGMEKAGIHRAHDSSSAGQTVAA</sequence>
<dbReference type="InterPro" id="IPR027443">
    <property type="entry name" value="IPNS-like_sf"/>
</dbReference>
<gene>
    <name evidence="4" type="ORF">B0I36DRAFT_233662</name>
</gene>
<dbReference type="AlphaFoldDB" id="A0A9P9BUN5"/>
<dbReference type="GO" id="GO:0044283">
    <property type="term" value="P:small molecule biosynthetic process"/>
    <property type="evidence" value="ECO:0007669"/>
    <property type="project" value="UniProtKB-ARBA"/>
</dbReference>
<accession>A0A9P9BUN5</accession>
<comment type="caution">
    <text evidence="4">The sequence shown here is derived from an EMBL/GenBank/DDBJ whole genome shotgun (WGS) entry which is preliminary data.</text>
</comment>
<comment type="similarity">
    <text evidence="1 2">Belongs to the iron/ascorbate-dependent oxidoreductase family.</text>
</comment>
<keyword evidence="2" id="KW-0408">Iron</keyword>
<dbReference type="GO" id="GO:0046872">
    <property type="term" value="F:metal ion binding"/>
    <property type="evidence" value="ECO:0007669"/>
    <property type="project" value="UniProtKB-KW"/>
</dbReference>
<reference evidence="4" key="1">
    <citation type="journal article" date="2021" name="Nat. Commun.">
        <title>Genetic determinants of endophytism in the Arabidopsis root mycobiome.</title>
        <authorList>
            <person name="Mesny F."/>
            <person name="Miyauchi S."/>
            <person name="Thiergart T."/>
            <person name="Pickel B."/>
            <person name="Atanasova L."/>
            <person name="Karlsson M."/>
            <person name="Huettel B."/>
            <person name="Barry K.W."/>
            <person name="Haridas S."/>
            <person name="Chen C."/>
            <person name="Bauer D."/>
            <person name="Andreopoulos W."/>
            <person name="Pangilinan J."/>
            <person name="LaButti K."/>
            <person name="Riley R."/>
            <person name="Lipzen A."/>
            <person name="Clum A."/>
            <person name="Drula E."/>
            <person name="Henrissat B."/>
            <person name="Kohler A."/>
            <person name="Grigoriev I.V."/>
            <person name="Martin F.M."/>
            <person name="Hacquard S."/>
        </authorList>
    </citation>
    <scope>NUCLEOTIDE SEQUENCE</scope>
    <source>
        <strain evidence="4">MPI-CAGE-CH-0230</strain>
    </source>
</reference>
<evidence type="ECO:0000313" key="5">
    <source>
        <dbReference type="Proteomes" id="UP000756346"/>
    </source>
</evidence>
<evidence type="ECO:0000313" key="4">
    <source>
        <dbReference type="EMBL" id="KAH7041156.1"/>
    </source>
</evidence>
<dbReference type="GeneID" id="70178791"/>